<dbReference type="Pfam" id="PF08100">
    <property type="entry name" value="Dimerisation"/>
    <property type="match status" value="1"/>
</dbReference>
<evidence type="ECO:0000259" key="5">
    <source>
        <dbReference type="Pfam" id="PF00891"/>
    </source>
</evidence>
<reference evidence="7 8" key="1">
    <citation type="submission" date="2019-03" db="EMBL/GenBank/DDBJ databases">
        <title>Genomic Encyclopedia of Type Strains, Phase IV (KMG-IV): sequencing the most valuable type-strain genomes for metagenomic binning, comparative biology and taxonomic classification.</title>
        <authorList>
            <person name="Goeker M."/>
        </authorList>
    </citation>
    <scope>NUCLEOTIDE SEQUENCE [LARGE SCALE GENOMIC DNA]</scope>
    <source>
        <strain evidence="7 8">DSM 44684</strain>
    </source>
</reference>
<gene>
    <name evidence="7" type="ORF">DFR71_5527</name>
</gene>
<name>A0A4R1FFW3_9NOCA</name>
<dbReference type="GO" id="GO:0008171">
    <property type="term" value="F:O-methyltransferase activity"/>
    <property type="evidence" value="ECO:0007669"/>
    <property type="project" value="InterPro"/>
</dbReference>
<dbReference type="InterPro" id="IPR036390">
    <property type="entry name" value="WH_DNA-bd_sf"/>
</dbReference>
<dbReference type="SUPFAM" id="SSF53335">
    <property type="entry name" value="S-adenosyl-L-methionine-dependent methyltransferases"/>
    <property type="match status" value="1"/>
</dbReference>
<dbReference type="InterPro" id="IPR012967">
    <property type="entry name" value="COMT_dimerisation"/>
</dbReference>
<dbReference type="InterPro" id="IPR001077">
    <property type="entry name" value="COMT_C"/>
</dbReference>
<dbReference type="STRING" id="1210063.GCA_001612665_05021"/>
<dbReference type="SUPFAM" id="SSF46785">
    <property type="entry name" value="Winged helix' DNA-binding domain"/>
    <property type="match status" value="1"/>
</dbReference>
<dbReference type="PANTHER" id="PTHR43712">
    <property type="entry name" value="PUTATIVE (AFU_ORTHOLOGUE AFUA_4G14580)-RELATED"/>
    <property type="match status" value="1"/>
</dbReference>
<dbReference type="RefSeq" id="WP_067456119.1">
    <property type="nucleotide sequence ID" value="NZ_SMFR01000005.1"/>
</dbReference>
<dbReference type="OrthoDB" id="4145676at2"/>
<evidence type="ECO:0000313" key="8">
    <source>
        <dbReference type="Proteomes" id="UP000294856"/>
    </source>
</evidence>
<dbReference type="InterPro" id="IPR029063">
    <property type="entry name" value="SAM-dependent_MTases_sf"/>
</dbReference>
<dbReference type="PIRSF" id="PIRSF005739">
    <property type="entry name" value="O-mtase"/>
    <property type="match status" value="1"/>
</dbReference>
<evidence type="ECO:0000313" key="7">
    <source>
        <dbReference type="EMBL" id="TCJ93677.1"/>
    </source>
</evidence>
<dbReference type="Pfam" id="PF00891">
    <property type="entry name" value="Methyltransf_2"/>
    <property type="match status" value="1"/>
</dbReference>
<dbReference type="EMBL" id="SMFR01000005">
    <property type="protein sequence ID" value="TCJ93677.1"/>
    <property type="molecule type" value="Genomic_DNA"/>
</dbReference>
<organism evidence="7 8">
    <name type="scientific">Nocardia alba</name>
    <dbReference type="NCBI Taxonomy" id="225051"/>
    <lineage>
        <taxon>Bacteria</taxon>
        <taxon>Bacillati</taxon>
        <taxon>Actinomycetota</taxon>
        <taxon>Actinomycetes</taxon>
        <taxon>Mycobacteriales</taxon>
        <taxon>Nocardiaceae</taxon>
        <taxon>Nocardia</taxon>
    </lineage>
</organism>
<dbReference type="GO" id="GO:0046983">
    <property type="term" value="F:protein dimerization activity"/>
    <property type="evidence" value="ECO:0007669"/>
    <property type="project" value="InterPro"/>
</dbReference>
<evidence type="ECO:0000256" key="1">
    <source>
        <dbReference type="ARBA" id="ARBA00022603"/>
    </source>
</evidence>
<dbReference type="Gene3D" id="1.10.287.1350">
    <property type="match status" value="1"/>
</dbReference>
<dbReference type="Gene3D" id="1.10.10.10">
    <property type="entry name" value="Winged helix-like DNA-binding domain superfamily/Winged helix DNA-binding domain"/>
    <property type="match status" value="1"/>
</dbReference>
<keyword evidence="8" id="KW-1185">Reference proteome</keyword>
<dbReference type="InterPro" id="IPR016461">
    <property type="entry name" value="COMT-like"/>
</dbReference>
<dbReference type="AlphaFoldDB" id="A0A4R1FFW3"/>
<feature type="active site" description="Proton acceptor" evidence="4">
    <location>
        <position position="275"/>
    </location>
</feature>
<feature type="domain" description="O-methyltransferase C-terminal" evidence="5">
    <location>
        <begin position="139"/>
        <end position="346"/>
    </location>
</feature>
<protein>
    <submittedName>
        <fullName evidence="7">Hydroxyneurosporene-O-methyltransferase</fullName>
    </submittedName>
</protein>
<keyword evidence="1 7" id="KW-0489">Methyltransferase</keyword>
<dbReference type="Proteomes" id="UP000294856">
    <property type="component" value="Unassembled WGS sequence"/>
</dbReference>
<evidence type="ECO:0000256" key="3">
    <source>
        <dbReference type="ARBA" id="ARBA00022691"/>
    </source>
</evidence>
<comment type="caution">
    <text evidence="7">The sequence shown here is derived from an EMBL/GenBank/DDBJ whole genome shotgun (WGS) entry which is preliminary data.</text>
</comment>
<feature type="domain" description="O-methyltransferase dimerisation" evidence="6">
    <location>
        <begin position="47"/>
        <end position="115"/>
    </location>
</feature>
<keyword evidence="3" id="KW-0949">S-adenosyl-L-methionine</keyword>
<proteinExistence type="predicted"/>
<dbReference type="InterPro" id="IPR036388">
    <property type="entry name" value="WH-like_DNA-bd_sf"/>
</dbReference>
<keyword evidence="2 7" id="KW-0808">Transferase</keyword>
<evidence type="ECO:0000259" key="6">
    <source>
        <dbReference type="Pfam" id="PF08100"/>
    </source>
</evidence>
<accession>A0A4R1FFW3</accession>
<dbReference type="PANTHER" id="PTHR43712:SF2">
    <property type="entry name" value="O-METHYLTRANSFERASE CICE"/>
    <property type="match status" value="1"/>
</dbReference>
<sequence>MTSTAPKKLPPLPVLRAIEWVRDTLAGLHRVLVPGHIALLELQVAGFLSQAISAAAELGVADALADGPRTAKQLAAALEVDEEGLRRLLVLLVSYGIFDQRRDGRYALTRIGDSLRSDAEVTLRDLCRFFGSPFHRNHWTHLSDAVRTGEAVGRDLDGASFFEYAAEHREIGELFDNAMTSISTLAIEPLLAAYDFGQFGTLVDVGGGRGSLLIEVLGRYPTATGVVFDLPSVVDDLTADLAAAGLAHRCAAQAGSFFESVPQGGDVYLLKHILHDWSDASAEQILRTVRAAMSPTATLLVVELVLPEHGRPHPAKFIDLEMLVNTEGGHERTEVQFRDLLARSGFTLVRTVQTAAPDRILEAVAR</sequence>
<evidence type="ECO:0000256" key="4">
    <source>
        <dbReference type="PIRSR" id="PIRSR005739-1"/>
    </source>
</evidence>
<evidence type="ECO:0000256" key="2">
    <source>
        <dbReference type="ARBA" id="ARBA00022679"/>
    </source>
</evidence>
<dbReference type="Gene3D" id="3.40.50.150">
    <property type="entry name" value="Vaccinia Virus protein VP39"/>
    <property type="match status" value="1"/>
</dbReference>
<dbReference type="PROSITE" id="PS51683">
    <property type="entry name" value="SAM_OMT_II"/>
    <property type="match status" value="1"/>
</dbReference>
<dbReference type="GO" id="GO:0032259">
    <property type="term" value="P:methylation"/>
    <property type="evidence" value="ECO:0007669"/>
    <property type="project" value="UniProtKB-KW"/>
</dbReference>